<accession>A0A1F5S1Y3</accession>
<dbReference type="EMBL" id="MFFS01000084">
    <property type="protein sequence ID" value="OGF20443.1"/>
    <property type="molecule type" value="Genomic_DNA"/>
</dbReference>
<proteinExistence type="predicted"/>
<name>A0A1F5S1Y3_9BACT</name>
<organism evidence="1 2">
    <name type="scientific">Candidatus Falkowbacteria bacterium RBG_13_39_14</name>
    <dbReference type="NCBI Taxonomy" id="1797985"/>
    <lineage>
        <taxon>Bacteria</taxon>
        <taxon>Candidatus Falkowiibacteriota</taxon>
    </lineage>
</organism>
<comment type="caution">
    <text evidence="1">The sequence shown here is derived from an EMBL/GenBank/DDBJ whole genome shotgun (WGS) entry which is preliminary data.</text>
</comment>
<sequence length="78" mass="8799">MIREKTNNLVNISRNTIRKEGGIVILPLSEYEELKRKSVPTYYLTGKDAEEADKLVKEGLKAYKAGKTKVIDSLSDLD</sequence>
<evidence type="ECO:0000313" key="2">
    <source>
        <dbReference type="Proteomes" id="UP000178323"/>
    </source>
</evidence>
<dbReference type="AlphaFoldDB" id="A0A1F5S1Y3"/>
<evidence type="ECO:0008006" key="3">
    <source>
        <dbReference type="Google" id="ProtNLM"/>
    </source>
</evidence>
<gene>
    <name evidence="1" type="ORF">A2Y83_04815</name>
</gene>
<reference evidence="1 2" key="1">
    <citation type="journal article" date="2016" name="Nat. Commun.">
        <title>Thousands of microbial genomes shed light on interconnected biogeochemical processes in an aquifer system.</title>
        <authorList>
            <person name="Anantharaman K."/>
            <person name="Brown C.T."/>
            <person name="Hug L.A."/>
            <person name="Sharon I."/>
            <person name="Castelle C.J."/>
            <person name="Probst A.J."/>
            <person name="Thomas B.C."/>
            <person name="Singh A."/>
            <person name="Wilkins M.J."/>
            <person name="Karaoz U."/>
            <person name="Brodie E.L."/>
            <person name="Williams K.H."/>
            <person name="Hubbard S.S."/>
            <person name="Banfield J.F."/>
        </authorList>
    </citation>
    <scope>NUCLEOTIDE SEQUENCE [LARGE SCALE GENOMIC DNA]</scope>
</reference>
<dbReference type="Proteomes" id="UP000178323">
    <property type="component" value="Unassembled WGS sequence"/>
</dbReference>
<protein>
    <recommendedName>
        <fullName evidence="3">Antitoxin</fullName>
    </recommendedName>
</protein>
<evidence type="ECO:0000313" key="1">
    <source>
        <dbReference type="EMBL" id="OGF20443.1"/>
    </source>
</evidence>
<dbReference type="STRING" id="1797985.A2Y83_04815"/>